<dbReference type="RefSeq" id="WP_106593281.1">
    <property type="nucleotide sequence ID" value="NZ_PYGI01000032.1"/>
</dbReference>
<reference evidence="2 3" key="1">
    <citation type="submission" date="2018-03" db="EMBL/GenBank/DDBJ databases">
        <title>Genomic Encyclopedia of Archaeal and Bacterial Type Strains, Phase II (KMG-II): from individual species to whole genera.</title>
        <authorList>
            <person name="Goeker M."/>
        </authorList>
    </citation>
    <scope>NUCLEOTIDE SEQUENCE [LARGE SCALE GENOMIC DNA]</scope>
    <source>
        <strain evidence="2 3">DSM 17586</strain>
    </source>
</reference>
<evidence type="ECO:0000313" key="2">
    <source>
        <dbReference type="EMBL" id="PSL09387.1"/>
    </source>
</evidence>
<feature type="transmembrane region" description="Helical" evidence="1">
    <location>
        <begin position="21"/>
        <end position="38"/>
    </location>
</feature>
<evidence type="ECO:0000256" key="1">
    <source>
        <dbReference type="SAM" id="Phobius"/>
    </source>
</evidence>
<keyword evidence="1" id="KW-1133">Transmembrane helix</keyword>
<dbReference type="Proteomes" id="UP000242133">
    <property type="component" value="Unassembled WGS sequence"/>
</dbReference>
<proteinExistence type="predicted"/>
<keyword evidence="1" id="KW-0812">Transmembrane</keyword>
<accession>A0A2P8EIV1</accession>
<keyword evidence="3" id="KW-1185">Reference proteome</keyword>
<protein>
    <submittedName>
        <fullName evidence="2">Uncharacterized protein</fullName>
    </submittedName>
</protein>
<dbReference type="AlphaFoldDB" id="A0A2P8EIV1"/>
<feature type="transmembrane region" description="Helical" evidence="1">
    <location>
        <begin position="58"/>
        <end position="77"/>
    </location>
</feature>
<name>A0A2P8EIV1_9GAMM</name>
<keyword evidence="1" id="KW-0472">Membrane</keyword>
<comment type="caution">
    <text evidence="2">The sequence shown here is derived from an EMBL/GenBank/DDBJ whole genome shotgun (WGS) entry which is preliminary data.</text>
</comment>
<dbReference type="OrthoDB" id="6401613at2"/>
<sequence length="94" mass="10205">MKKSKRESVAEIKRYLFKYNMISMAATLVIAVCIYALATGNGADIHAVLADQSNVFDLLIGAGVVELLVMARIARLNKLKQGVAARRIGSRARA</sequence>
<organism evidence="2 3">
    <name type="scientific">Marinobacterium halophilum</name>
    <dbReference type="NCBI Taxonomy" id="267374"/>
    <lineage>
        <taxon>Bacteria</taxon>
        <taxon>Pseudomonadati</taxon>
        <taxon>Pseudomonadota</taxon>
        <taxon>Gammaproteobacteria</taxon>
        <taxon>Oceanospirillales</taxon>
        <taxon>Oceanospirillaceae</taxon>
        <taxon>Marinobacterium</taxon>
    </lineage>
</organism>
<dbReference type="EMBL" id="PYGI01000032">
    <property type="protein sequence ID" value="PSL09387.1"/>
    <property type="molecule type" value="Genomic_DNA"/>
</dbReference>
<evidence type="ECO:0000313" key="3">
    <source>
        <dbReference type="Proteomes" id="UP000242133"/>
    </source>
</evidence>
<gene>
    <name evidence="2" type="ORF">CLV44_13211</name>
</gene>